<dbReference type="Pfam" id="PF13489">
    <property type="entry name" value="Methyltransf_23"/>
    <property type="match status" value="1"/>
</dbReference>
<keyword evidence="1" id="KW-0489">Methyltransferase</keyword>
<organism evidence="1 2">
    <name type="scientific">Malikia spinosa</name>
    <dbReference type="NCBI Taxonomy" id="86180"/>
    <lineage>
        <taxon>Bacteria</taxon>
        <taxon>Pseudomonadati</taxon>
        <taxon>Pseudomonadota</taxon>
        <taxon>Betaproteobacteria</taxon>
        <taxon>Burkholderiales</taxon>
        <taxon>Comamonadaceae</taxon>
        <taxon>Malikia</taxon>
    </lineage>
</organism>
<dbReference type="EMBL" id="VYSB01000037">
    <property type="protein sequence ID" value="MYZ53970.1"/>
    <property type="molecule type" value="Genomic_DNA"/>
</dbReference>
<dbReference type="Proteomes" id="UP000481947">
    <property type="component" value="Unassembled WGS sequence"/>
</dbReference>
<dbReference type="SUPFAM" id="SSF53448">
    <property type="entry name" value="Nucleotide-diphospho-sugar transferases"/>
    <property type="match status" value="1"/>
</dbReference>
<reference evidence="1 2" key="1">
    <citation type="submission" date="2019-09" db="EMBL/GenBank/DDBJ databases">
        <title>Identification of Malikia spinosa a prominent benzene-, toluene-, and ethylbenzene-degrading bacterium: enrichment, isolation and whole genome sequencing.</title>
        <authorList>
            <person name="Tancsics A."/>
            <person name="Revesz F."/>
            <person name="Kriszt B."/>
        </authorList>
    </citation>
    <scope>NUCLEOTIDE SEQUENCE [LARGE SCALE GENOMIC DNA]</scope>
    <source>
        <strain evidence="1 2">AB6</strain>
    </source>
</reference>
<accession>A0A7C9JAK7</accession>
<sequence>MIEIVSATRMNSEDFWSQSALGYSLSRLKHDHRLVPRIFFENRRGLSDVFNEILMDDVGDEITIFIHDDVWIDDFFLADRVLDAAKVYDVFGVVGNRRRVHLQPSWAFLNVEGLWDAQENLSGSIAHGQEAFGKIGYFGPASVACELLDGVFIGVRKAALRESGVYFDPAFQFHFYDVDFCMEASRHGLKLGTWPIALTHQSTGGYGQTWLDAYQVFCEKWSLVPLKDCQSDFGKLESVVKTMKQTPAHALINQELMDMIPGGTRRIVDVGCMHGQMADVYKRNHPAVQYVGIDIDPDYAAVAARYCDEAFSADVESLTAAQFEHLFPSDCWIFGDCLEHLKDPWSLLRKIRASIDPDGCVLVCMPNAQHWGVQLRLLSGQFRYEDSGLLDRTHLRWFTRTTMLEMFQETGWSVVQGLTRTLPVAPQQAQALAGIRAFAHASGVDPELAVNDAQPFQYMFKLIPA</sequence>
<dbReference type="RefSeq" id="WP_161126444.1">
    <property type="nucleotide sequence ID" value="NZ_VYSB01000037.1"/>
</dbReference>
<dbReference type="InterPro" id="IPR029044">
    <property type="entry name" value="Nucleotide-diphossugar_trans"/>
</dbReference>
<dbReference type="Gene3D" id="3.40.50.150">
    <property type="entry name" value="Vaccinia Virus protein VP39"/>
    <property type="match status" value="1"/>
</dbReference>
<gene>
    <name evidence="1" type="ORF">F5985_18025</name>
</gene>
<dbReference type="GO" id="GO:0008168">
    <property type="term" value="F:methyltransferase activity"/>
    <property type="evidence" value="ECO:0007669"/>
    <property type="project" value="UniProtKB-KW"/>
</dbReference>
<proteinExistence type="predicted"/>
<dbReference type="AlphaFoldDB" id="A0A7C9JAK7"/>
<evidence type="ECO:0000313" key="1">
    <source>
        <dbReference type="EMBL" id="MYZ53970.1"/>
    </source>
</evidence>
<protein>
    <submittedName>
        <fullName evidence="1">Methyltransferase domain-containing protein</fullName>
    </submittedName>
</protein>
<dbReference type="CDD" id="cd02440">
    <property type="entry name" value="AdoMet_MTases"/>
    <property type="match status" value="1"/>
</dbReference>
<dbReference type="SUPFAM" id="SSF53335">
    <property type="entry name" value="S-adenosyl-L-methionine-dependent methyltransferases"/>
    <property type="match status" value="1"/>
</dbReference>
<dbReference type="GO" id="GO:0032259">
    <property type="term" value="P:methylation"/>
    <property type="evidence" value="ECO:0007669"/>
    <property type="project" value="UniProtKB-KW"/>
</dbReference>
<dbReference type="Gene3D" id="3.90.550.10">
    <property type="entry name" value="Spore Coat Polysaccharide Biosynthesis Protein SpsA, Chain A"/>
    <property type="match status" value="1"/>
</dbReference>
<name>A0A7C9JAK7_9BURK</name>
<comment type="caution">
    <text evidence="1">The sequence shown here is derived from an EMBL/GenBank/DDBJ whole genome shotgun (WGS) entry which is preliminary data.</text>
</comment>
<evidence type="ECO:0000313" key="2">
    <source>
        <dbReference type="Proteomes" id="UP000481947"/>
    </source>
</evidence>
<keyword evidence="1" id="KW-0808">Transferase</keyword>
<dbReference type="InterPro" id="IPR029063">
    <property type="entry name" value="SAM-dependent_MTases_sf"/>
</dbReference>